<dbReference type="GO" id="GO:0016788">
    <property type="term" value="F:hydrolase activity, acting on ester bonds"/>
    <property type="evidence" value="ECO:0007669"/>
    <property type="project" value="UniProtKB-ARBA"/>
</dbReference>
<organism evidence="3 4">
    <name type="scientific">Pedobacter caeni</name>
    <dbReference type="NCBI Taxonomy" id="288992"/>
    <lineage>
        <taxon>Bacteria</taxon>
        <taxon>Pseudomonadati</taxon>
        <taxon>Bacteroidota</taxon>
        <taxon>Sphingobacteriia</taxon>
        <taxon>Sphingobacteriales</taxon>
        <taxon>Sphingobacteriaceae</taxon>
        <taxon>Pedobacter</taxon>
    </lineage>
</organism>
<evidence type="ECO:0000313" key="4">
    <source>
        <dbReference type="Proteomes" id="UP000184287"/>
    </source>
</evidence>
<reference evidence="4" key="1">
    <citation type="submission" date="2016-11" db="EMBL/GenBank/DDBJ databases">
        <authorList>
            <person name="Varghese N."/>
            <person name="Submissions S."/>
        </authorList>
    </citation>
    <scope>NUCLEOTIDE SEQUENCE [LARGE SCALE GENOMIC DNA]</scope>
    <source>
        <strain evidence="4">DSM 16990</strain>
    </source>
</reference>
<dbReference type="InterPro" id="IPR032616">
    <property type="entry name" value="DUF4886"/>
</dbReference>
<dbReference type="Gene3D" id="3.40.50.1110">
    <property type="entry name" value="SGNH hydrolase"/>
    <property type="match status" value="1"/>
</dbReference>
<dbReference type="InterPro" id="IPR036514">
    <property type="entry name" value="SGNH_hydro_sf"/>
</dbReference>
<sequence>MKYLKKALLISFLLISHVSFGQGAAKALRLFIIGNSFSQNATAYLPNFVKENDQQLVVGRAELGGHSLQQHWEYAEAAEANPEDPKGKPYKGKSLRMLLSAGTWDVVTMQQFSYLSADVDSYSPYAQKLYNYIKSLQPNAKILLHQGWAYRSDAKKFGRVAPEQLAKTQEEMWQKSRAAYHTVAKQLKVDIIPVGDAFNAVATGKEFRFTKDMNFDYDHPVFPNLPIQTNSINMGYYWKDKALVFDPNHANEAGRYLGSLIWYALLFKESPEKLQYVPKQVPAEFAAYLRSVAAKTVKDL</sequence>
<protein>
    <recommendedName>
        <fullName evidence="2">DUF4886 domain-containing protein</fullName>
    </recommendedName>
</protein>
<evidence type="ECO:0000259" key="2">
    <source>
        <dbReference type="Pfam" id="PF16227"/>
    </source>
</evidence>
<dbReference type="STRING" id="288992.SAMN04488522_1021201"/>
<gene>
    <name evidence="3" type="ORF">SAMN04488522_1021201</name>
</gene>
<dbReference type="Pfam" id="PF16227">
    <property type="entry name" value="DUF4886"/>
    <property type="match status" value="1"/>
</dbReference>
<dbReference type="AlphaFoldDB" id="A0A1M5BI11"/>
<name>A0A1M5BI11_9SPHI</name>
<dbReference type="Proteomes" id="UP000184287">
    <property type="component" value="Unassembled WGS sequence"/>
</dbReference>
<keyword evidence="1" id="KW-0732">Signal</keyword>
<evidence type="ECO:0000313" key="3">
    <source>
        <dbReference type="EMBL" id="SHF41980.1"/>
    </source>
</evidence>
<feature type="signal peptide" evidence="1">
    <location>
        <begin position="1"/>
        <end position="21"/>
    </location>
</feature>
<dbReference type="OrthoDB" id="265974at2"/>
<evidence type="ECO:0000256" key="1">
    <source>
        <dbReference type="SAM" id="SignalP"/>
    </source>
</evidence>
<dbReference type="RefSeq" id="WP_073231493.1">
    <property type="nucleotide sequence ID" value="NZ_FQUQ01000002.1"/>
</dbReference>
<feature type="chain" id="PRO_5012273964" description="DUF4886 domain-containing protein" evidence="1">
    <location>
        <begin position="22"/>
        <end position="300"/>
    </location>
</feature>
<dbReference type="SUPFAM" id="SSF52266">
    <property type="entry name" value="SGNH hydrolase"/>
    <property type="match status" value="1"/>
</dbReference>
<feature type="domain" description="DUF4886" evidence="2">
    <location>
        <begin position="30"/>
        <end position="213"/>
    </location>
</feature>
<keyword evidence="4" id="KW-1185">Reference proteome</keyword>
<accession>A0A1M5BI11</accession>
<proteinExistence type="predicted"/>
<dbReference type="EMBL" id="FQUQ01000002">
    <property type="protein sequence ID" value="SHF41980.1"/>
    <property type="molecule type" value="Genomic_DNA"/>
</dbReference>